<keyword evidence="2" id="KW-1185">Reference proteome</keyword>
<sequence length="110" mass="12145">MSHPTVTVPIRQALKYAQERAERFGRTQQLEIGVDLFIRIAPGGRKFLLFCLDDEPQRSVAEAIAATLALKNPQYGWHQGQTLRSLTVIEEGAEDVPESGPGEAEDGVQQ</sequence>
<protein>
    <submittedName>
        <fullName evidence="1">Uncharacterized protein</fullName>
    </submittedName>
</protein>
<dbReference type="AlphaFoldDB" id="A0A7W8JPT2"/>
<dbReference type="RefSeq" id="WP_184126916.1">
    <property type="nucleotide sequence ID" value="NZ_JACHFL010000001.1"/>
</dbReference>
<dbReference type="EMBL" id="JACHFL010000001">
    <property type="protein sequence ID" value="MBB5360981.1"/>
    <property type="molecule type" value="Genomic_DNA"/>
</dbReference>
<comment type="caution">
    <text evidence="1">The sequence shown here is derived from an EMBL/GenBank/DDBJ whole genome shotgun (WGS) entry which is preliminary data.</text>
</comment>
<reference evidence="1 2" key="1">
    <citation type="submission" date="2020-08" db="EMBL/GenBank/DDBJ databases">
        <title>Genomic Encyclopedia of Type Strains, Phase IV (KMG-IV): sequencing the most valuable type-strain genomes for metagenomic binning, comparative biology and taxonomic classification.</title>
        <authorList>
            <person name="Goeker M."/>
        </authorList>
    </citation>
    <scope>NUCLEOTIDE SEQUENCE [LARGE SCALE GENOMIC DNA]</scope>
    <source>
        <strain evidence="1 2">DSM 27939</strain>
    </source>
</reference>
<dbReference type="Proteomes" id="UP000552709">
    <property type="component" value="Unassembled WGS sequence"/>
</dbReference>
<organism evidence="1 2">
    <name type="scientific">Deinococcus humi</name>
    <dbReference type="NCBI Taxonomy" id="662880"/>
    <lineage>
        <taxon>Bacteria</taxon>
        <taxon>Thermotogati</taxon>
        <taxon>Deinococcota</taxon>
        <taxon>Deinococci</taxon>
        <taxon>Deinococcales</taxon>
        <taxon>Deinococcaceae</taxon>
        <taxon>Deinococcus</taxon>
    </lineage>
</organism>
<name>A0A7W8JPT2_9DEIO</name>
<proteinExistence type="predicted"/>
<evidence type="ECO:0000313" key="2">
    <source>
        <dbReference type="Proteomes" id="UP000552709"/>
    </source>
</evidence>
<evidence type="ECO:0000313" key="1">
    <source>
        <dbReference type="EMBL" id="MBB5360981.1"/>
    </source>
</evidence>
<accession>A0A7W8JPT2</accession>
<gene>
    <name evidence="1" type="ORF">HNQ08_000052</name>
</gene>